<evidence type="ECO:0000313" key="2">
    <source>
        <dbReference type="Proteomes" id="UP001064048"/>
    </source>
</evidence>
<name>A0ACC0KYJ2_CHOFU</name>
<evidence type="ECO:0000313" key="1">
    <source>
        <dbReference type="EMBL" id="KAI8441242.1"/>
    </source>
</evidence>
<gene>
    <name evidence="1" type="ORF">MSG28_014887</name>
</gene>
<reference evidence="1 2" key="1">
    <citation type="journal article" date="2022" name="Genome Biol. Evol.">
        <title>The Spruce Budworm Genome: Reconstructing the Evolutionary History of Antifreeze Proteins.</title>
        <authorList>
            <person name="Beliveau C."/>
            <person name="Gagne P."/>
            <person name="Picq S."/>
            <person name="Vernygora O."/>
            <person name="Keeling C.I."/>
            <person name="Pinkney K."/>
            <person name="Doucet D."/>
            <person name="Wen F."/>
            <person name="Johnston J.S."/>
            <person name="Maaroufi H."/>
            <person name="Boyle B."/>
            <person name="Laroche J."/>
            <person name="Dewar K."/>
            <person name="Juretic N."/>
            <person name="Blackburn G."/>
            <person name="Nisole A."/>
            <person name="Brunet B."/>
            <person name="Brandao M."/>
            <person name="Lumley L."/>
            <person name="Duan J."/>
            <person name="Quan G."/>
            <person name="Lucarotti C.J."/>
            <person name="Roe A.D."/>
            <person name="Sperling F.A.H."/>
            <person name="Levesque R.C."/>
            <person name="Cusson M."/>
        </authorList>
    </citation>
    <scope>NUCLEOTIDE SEQUENCE [LARGE SCALE GENOMIC DNA]</scope>
    <source>
        <strain evidence="1">Glfc:IPQL:Cfum</strain>
    </source>
</reference>
<accession>A0ACC0KYJ2</accession>
<dbReference type="EMBL" id="CM046127">
    <property type="protein sequence ID" value="KAI8441242.1"/>
    <property type="molecule type" value="Genomic_DNA"/>
</dbReference>
<dbReference type="Proteomes" id="UP001064048">
    <property type="component" value="Chromosome 27"/>
</dbReference>
<protein>
    <submittedName>
        <fullName evidence="1">Uncharacterized protein</fullName>
    </submittedName>
</protein>
<proteinExistence type="predicted"/>
<sequence>MLNILLHLYALLIGQFVNRWHLIGRLVYRAVIGRIKRRWPLVRRSDKRSIFKPLTRRVLPLVNGRFEFRFECGCWIGCWLESLHLIGGNVCSLSGRFDDGDLIGWSVVRRSLIGWRFCRRLLISTMRKTHIVVALGCIFQLVTARTLKNTKVDVNYYETNKAVENKLKEIDDLININDQAIEELEHDYLKNNKGVTQTAMENGSIDELDDDESFDKVNETENERKKEVSPPPGSRRFRRWAMARPCANGFRKEDSNLFIVPKTDIEAENKEKHGETKLQVNDFKTEASAYKKLHGIENTDEIFKPDDTVNYKDKAVMDARSKWIADEVNLGKDSTTYSVDTKNSGDVLGHDTPLDEELPEHRRVKRQEVPFIIDDCPGKEMFSNVLLVVCFAAITLAASDQTKTHTVIQDAEESMAVEKSRTKTPQELTEEKFDLVNEKMDLVGEKRDIISNDKSSKLEGKGTGQKWNEYGQQWKDYGQKWAEYGQQWAEYRKDAERSRSEGRNKRDTDKNNDIASKWDAVGQQWKDYGQKWNEYGQQWKNGRSKRDTDNNNDVASKWDALGQQWKDYGQKWNEYGQQWKNGRNKRDTDNNNDVASKWDALGQQWKDYGQKWNEYGQQWKNGRNKRDADKNNDITSKWDAVEQQWKDYGQKWNEYGQQWKNGRNKRDADKNNDITSKWDAVGQQWKDYGQKWNEYGQQLKNGRNKRDTDKSNDIGSKWDAVGQQWKDYTQKWNAYSQQQQRKWDEYSQQQQKKWDAVGKQWTAYGQKWNEYGQEQQQKWDKYSQQQQKKWDAVGKQWTEYGQKWNEYGQQQQQKWAAIGQQLSNAIAGRRKRELTETYEPELKGDEGSKVSADRNKRQADTNTDVAWNWDKVGQKWNEYGQTFNQYGQKWNEYGQKWATEGSNSGRYKRQDEPIWDNCPGKTMLFYIDGKYECADNNPSGESQDTAQASTAPQSMHEAPDTAHGGSSAPVPVQVAGKRQRKKPESVDIAHKAKSARHEE</sequence>
<comment type="caution">
    <text evidence="1">The sequence shown here is derived from an EMBL/GenBank/DDBJ whole genome shotgun (WGS) entry which is preliminary data.</text>
</comment>
<organism evidence="1 2">
    <name type="scientific">Choristoneura fumiferana</name>
    <name type="common">Spruce budworm moth</name>
    <name type="synonym">Archips fumiferana</name>
    <dbReference type="NCBI Taxonomy" id="7141"/>
    <lineage>
        <taxon>Eukaryota</taxon>
        <taxon>Metazoa</taxon>
        <taxon>Ecdysozoa</taxon>
        <taxon>Arthropoda</taxon>
        <taxon>Hexapoda</taxon>
        <taxon>Insecta</taxon>
        <taxon>Pterygota</taxon>
        <taxon>Neoptera</taxon>
        <taxon>Endopterygota</taxon>
        <taxon>Lepidoptera</taxon>
        <taxon>Glossata</taxon>
        <taxon>Ditrysia</taxon>
        <taxon>Tortricoidea</taxon>
        <taxon>Tortricidae</taxon>
        <taxon>Tortricinae</taxon>
        <taxon>Choristoneura</taxon>
    </lineage>
</organism>
<keyword evidence="2" id="KW-1185">Reference proteome</keyword>